<organism evidence="1 2">
    <name type="scientific">Brucella phage EF4</name>
    <dbReference type="NCBI Taxonomy" id="2706778"/>
    <lineage>
        <taxon>Viruses</taxon>
        <taxon>Duplodnaviria</taxon>
        <taxon>Heunggongvirae</taxon>
        <taxon>Uroviricota</taxon>
        <taxon>Caudoviricetes</taxon>
        <taxon>Perisivirus</taxon>
        <taxon>Perisivirus Pr</taxon>
    </lineage>
</organism>
<evidence type="ECO:0000313" key="1">
    <source>
        <dbReference type="EMBL" id="QIC52857.1"/>
    </source>
</evidence>
<sequence>MNKLLPTVWIMRTDDGWYPIQPSEKCRPEDHGNLNDHVISIEDANGNVALAQGETMTELIDRLSKLDAPDREVDAVTAAFERCAKSFTGDELTELLKFCPPSHF</sequence>
<evidence type="ECO:0000313" key="2">
    <source>
        <dbReference type="Proteomes" id="UP000503412"/>
    </source>
</evidence>
<accession>A0A6C0X1C1</accession>
<dbReference type="Proteomes" id="UP000503412">
    <property type="component" value="Segment"/>
</dbReference>
<proteinExistence type="predicted"/>
<reference evidence="1 2" key="1">
    <citation type="submission" date="2020-01" db="EMBL/GenBank/DDBJ databases">
        <authorList>
            <person name="Cicha C.L."/>
            <person name="Wiedenheft B."/>
        </authorList>
    </citation>
    <scope>NUCLEOTIDE SEQUENCE [LARGE SCALE GENOMIC DNA]</scope>
</reference>
<name>A0A6C0X1C1_9CAUD</name>
<dbReference type="EMBL" id="MT002975">
    <property type="protein sequence ID" value="QIC52857.1"/>
    <property type="molecule type" value="Genomic_DNA"/>
</dbReference>
<protein>
    <submittedName>
        <fullName evidence="1">Uncharacterized protein</fullName>
    </submittedName>
</protein>